<protein>
    <submittedName>
        <fullName evidence="5">Phosphatidylserine decarboxylase</fullName>
    </submittedName>
</protein>
<evidence type="ECO:0000256" key="1">
    <source>
        <dbReference type="ARBA" id="ARBA00022793"/>
    </source>
</evidence>
<dbReference type="GO" id="GO:0004609">
    <property type="term" value="F:phosphatidylserine decarboxylase activity"/>
    <property type="evidence" value="ECO:0007669"/>
    <property type="project" value="InterPro"/>
</dbReference>
<keyword evidence="4" id="KW-0670">Pyruvate</keyword>
<comment type="caution">
    <text evidence="5">The sequence shown here is derived from an EMBL/GenBank/DDBJ whole genome shotgun (WGS) entry which is preliminary data.</text>
</comment>
<accession>A0A3E5GUI2</accession>
<dbReference type="InterPro" id="IPR003817">
    <property type="entry name" value="PS_Dcarbxylase"/>
</dbReference>
<dbReference type="RefSeq" id="WP_117613126.1">
    <property type="nucleotide sequence ID" value="NZ_QSVQ01000004.1"/>
</dbReference>
<evidence type="ECO:0000256" key="4">
    <source>
        <dbReference type="ARBA" id="ARBA00023317"/>
    </source>
</evidence>
<dbReference type="Pfam" id="PF02666">
    <property type="entry name" value="PS_Dcarbxylase"/>
    <property type="match status" value="1"/>
</dbReference>
<keyword evidence="2" id="KW-0865">Zymogen</keyword>
<dbReference type="GO" id="GO:0008654">
    <property type="term" value="P:phospholipid biosynthetic process"/>
    <property type="evidence" value="ECO:0007669"/>
    <property type="project" value="InterPro"/>
</dbReference>
<gene>
    <name evidence="5" type="ORF">DXB12_04985</name>
</gene>
<keyword evidence="6" id="KW-1185">Reference proteome</keyword>
<dbReference type="PANTHER" id="PTHR10067:SF17">
    <property type="entry name" value="PHOSPHATIDYLSERINE DECARBOXYLASE PROENZYME 2"/>
    <property type="match status" value="1"/>
</dbReference>
<dbReference type="AlphaFoldDB" id="A0A3E5GUI2"/>
<evidence type="ECO:0000256" key="2">
    <source>
        <dbReference type="ARBA" id="ARBA00023145"/>
    </source>
</evidence>
<proteinExistence type="predicted"/>
<dbReference type="PANTHER" id="PTHR10067">
    <property type="entry name" value="PHOSPHATIDYLSERINE DECARBOXYLASE"/>
    <property type="match status" value="1"/>
</dbReference>
<dbReference type="EMBL" id="QSVQ01000004">
    <property type="protein sequence ID" value="RGO52675.1"/>
    <property type="molecule type" value="Genomic_DNA"/>
</dbReference>
<dbReference type="Proteomes" id="UP000261055">
    <property type="component" value="Unassembled WGS sequence"/>
</dbReference>
<name>A0A3E5GUI2_9FIRM</name>
<evidence type="ECO:0000313" key="6">
    <source>
        <dbReference type="Proteomes" id="UP000261055"/>
    </source>
</evidence>
<reference evidence="5 6" key="1">
    <citation type="submission" date="2018-08" db="EMBL/GenBank/DDBJ databases">
        <title>A genome reference for cultivated species of the human gut microbiota.</title>
        <authorList>
            <person name="Zou Y."/>
            <person name="Xue W."/>
            <person name="Luo G."/>
        </authorList>
    </citation>
    <scope>NUCLEOTIDE SEQUENCE [LARGE SCALE GENOMIC DNA]</scope>
    <source>
        <strain evidence="5 6">OM02-12</strain>
    </source>
</reference>
<sequence>MAVTYITRDGMKIDGTTGQDHLLEVIYGHALTRMLLRPFLSPAVSDICGKFLSTRLSRRIIPSFVKKNHIDLGIYEKQEFDSYNAFFTRKIKAEQRPINEQKNILISPSDGKVTAYPITQKGRFWIKHTQYSAAQLLKDERLAERYMGGWIYVIRLTVDDYHRYCYVADGRKSRQRKIRGVLHTVNPVANDYYPIYKMNSREYCLLKTKELGTILLMEVGALMVGKISNHEEDSAQVKRGDEKGMFEFGGSTIVVMTEPGMAEPDKDIIQNTKAQAETLVKMGEPIGCKYE</sequence>
<evidence type="ECO:0000256" key="3">
    <source>
        <dbReference type="ARBA" id="ARBA00023239"/>
    </source>
</evidence>
<organism evidence="5 6">
    <name type="scientific">Dorea formicigenerans</name>
    <dbReference type="NCBI Taxonomy" id="39486"/>
    <lineage>
        <taxon>Bacteria</taxon>
        <taxon>Bacillati</taxon>
        <taxon>Bacillota</taxon>
        <taxon>Clostridia</taxon>
        <taxon>Lachnospirales</taxon>
        <taxon>Lachnospiraceae</taxon>
        <taxon>Dorea</taxon>
    </lineage>
</organism>
<evidence type="ECO:0000313" key="5">
    <source>
        <dbReference type="EMBL" id="RGO52675.1"/>
    </source>
</evidence>
<keyword evidence="3" id="KW-0456">Lyase</keyword>
<keyword evidence="1" id="KW-0210">Decarboxylase</keyword>